<dbReference type="Gene3D" id="2.60.40.2440">
    <property type="entry name" value="Carbohydrate binding type-21 domain"/>
    <property type="match status" value="1"/>
</dbReference>
<dbReference type="Pfam" id="PF05916">
    <property type="entry name" value="Sld5"/>
    <property type="match status" value="1"/>
</dbReference>
<dbReference type="InterPro" id="IPR036224">
    <property type="entry name" value="GINS_bundle-like_dom_sf"/>
</dbReference>
<dbReference type="Pfam" id="PF03370">
    <property type="entry name" value="CBM_21"/>
    <property type="match status" value="1"/>
</dbReference>
<dbReference type="EMBL" id="JXXN02000491">
    <property type="protein sequence ID" value="THD27225.1"/>
    <property type="molecule type" value="Genomic_DNA"/>
</dbReference>
<dbReference type="GO" id="GO:0000811">
    <property type="term" value="C:GINS complex"/>
    <property type="evidence" value="ECO:0007669"/>
    <property type="project" value="TreeGrafter"/>
</dbReference>
<evidence type="ECO:0000256" key="1">
    <source>
        <dbReference type="ARBA" id="ARBA00004123"/>
    </source>
</evidence>
<accession>A0A4E0RIG8</accession>
<dbReference type="InterPro" id="IPR038749">
    <property type="entry name" value="Sld5_GINS_A"/>
</dbReference>
<dbReference type="Gene3D" id="1.20.58.1030">
    <property type="match status" value="1"/>
</dbReference>
<keyword evidence="3" id="KW-0539">Nucleus</keyword>
<dbReference type="SUPFAM" id="SSF158573">
    <property type="entry name" value="GINS helical bundle-like"/>
    <property type="match status" value="1"/>
</dbReference>
<comment type="subcellular location">
    <subcellularLocation>
        <location evidence="1">Nucleus</location>
    </subcellularLocation>
</comment>
<dbReference type="InterPro" id="IPR038175">
    <property type="entry name" value="CBM21_dom_sf"/>
</dbReference>
<dbReference type="CDD" id="cd11711">
    <property type="entry name" value="GINS_A_Sld5"/>
    <property type="match status" value="1"/>
</dbReference>
<dbReference type="PANTHER" id="PTHR21206">
    <property type="entry name" value="SLD5 PROTEIN"/>
    <property type="match status" value="1"/>
</dbReference>
<dbReference type="Proteomes" id="UP000230066">
    <property type="component" value="Unassembled WGS sequence"/>
</dbReference>
<dbReference type="GO" id="GO:0000727">
    <property type="term" value="P:double-strand break repair via break-induced replication"/>
    <property type="evidence" value="ECO:0007669"/>
    <property type="project" value="TreeGrafter"/>
</dbReference>
<dbReference type="PROSITE" id="PS51159">
    <property type="entry name" value="CBM21"/>
    <property type="match status" value="1"/>
</dbReference>
<dbReference type="InterPro" id="IPR008591">
    <property type="entry name" value="GINS_Sld5"/>
</dbReference>
<evidence type="ECO:0000313" key="7">
    <source>
        <dbReference type="Proteomes" id="UP000230066"/>
    </source>
</evidence>
<evidence type="ECO:0000256" key="3">
    <source>
        <dbReference type="ARBA" id="ARBA00023242"/>
    </source>
</evidence>
<dbReference type="AlphaFoldDB" id="A0A4E0RIG8"/>
<proteinExistence type="predicted"/>
<name>A0A4E0RIG8_FASHE</name>
<organism evidence="6 7">
    <name type="scientific">Fasciola hepatica</name>
    <name type="common">Liver fluke</name>
    <dbReference type="NCBI Taxonomy" id="6192"/>
    <lineage>
        <taxon>Eukaryota</taxon>
        <taxon>Metazoa</taxon>
        <taxon>Spiralia</taxon>
        <taxon>Lophotrochozoa</taxon>
        <taxon>Platyhelminthes</taxon>
        <taxon>Trematoda</taxon>
        <taxon>Digenea</taxon>
        <taxon>Plagiorchiida</taxon>
        <taxon>Echinostomata</taxon>
        <taxon>Echinostomatoidea</taxon>
        <taxon>Fasciolidae</taxon>
        <taxon>Fasciola</taxon>
    </lineage>
</organism>
<gene>
    <name evidence="6" type="ORF">D915_001995</name>
</gene>
<dbReference type="InterPro" id="IPR005036">
    <property type="entry name" value="CBM21_dom"/>
</dbReference>
<evidence type="ECO:0000259" key="5">
    <source>
        <dbReference type="PROSITE" id="PS51159"/>
    </source>
</evidence>
<evidence type="ECO:0000313" key="6">
    <source>
        <dbReference type="EMBL" id="THD27225.1"/>
    </source>
</evidence>
<keyword evidence="2" id="KW-0235">DNA replication</keyword>
<dbReference type="GO" id="GO:0006261">
    <property type="term" value="P:DNA-templated DNA replication"/>
    <property type="evidence" value="ECO:0007669"/>
    <property type="project" value="InterPro"/>
</dbReference>
<protein>
    <recommendedName>
        <fullName evidence="4">GINS complex subunit 4</fullName>
    </recommendedName>
</protein>
<evidence type="ECO:0000256" key="2">
    <source>
        <dbReference type="ARBA" id="ARBA00022705"/>
    </source>
</evidence>
<comment type="caution">
    <text evidence="6">The sequence shown here is derived from an EMBL/GenBank/DDBJ whole genome shotgun (WGS) entry which is preliminary data.</text>
</comment>
<dbReference type="PANTHER" id="PTHR21206:SF0">
    <property type="entry name" value="DNA REPLICATION COMPLEX GINS PROTEIN SLD5"/>
    <property type="match status" value="1"/>
</dbReference>
<evidence type="ECO:0000256" key="4">
    <source>
        <dbReference type="ARBA" id="ARBA00030869"/>
    </source>
</evidence>
<dbReference type="InterPro" id="IPR021151">
    <property type="entry name" value="GINS_A"/>
</dbReference>
<feature type="domain" description="CBM21" evidence="5">
    <location>
        <begin position="448"/>
        <end position="560"/>
    </location>
</feature>
<sequence length="588" mass="66954">MHSDHVMWLSWVSSIGVSTYIGTLDCRGLFAKRAWFVLWRCPHLWNISNGVYPVDVRRKGISVRSLLQSVYPLQIQASRGTFAPVAPDLDEIIGDSDTENNVDEELLTPAELIRRLYQIRVECFLTCDLQIWQNEKAAPILLSAHPDLLGLVQSETDRLNTEAKTLPAGDLRAQIKRMQAERIRFILTDYVRIRIEKIERFAEHILAEERARPESEAPHLTAEEFLFAKAYTSSIKEYLRNVILNRLPANMQTVKDEDLGPLSANVTRGIDSFQGHLRPIFKYFQVKSRRIKNNLSATQLKCINPRVNENTEQDQNVTTVSSDHTASGLPEQQWHESVNPHSYGKHDVTGKLSPDYFETSIHELGDANYLGQWFPCNFGRTSSQPCFADSERKESTETSRISTSPLLWSGPTCGSERVSTWTFAPNSNAKLNSSEPVFLLGLLIQPAIYIHTSGRVKYSIQIESQKLFGLIRVKNLAYEKTVTVRCSIDKWATFVDHSASYLSPLDDIAGEREYETFAFQIPMPESASQLEFAIHYEWKLTGGRSESAWDNNGDNNYVLHNRHNCGKKRMKLIQKPYQPPTPECDNTL</sequence>
<keyword evidence="7" id="KW-1185">Reference proteome</keyword>
<reference evidence="6" key="1">
    <citation type="submission" date="2019-03" db="EMBL/GenBank/DDBJ databases">
        <title>Improved annotation for the trematode Fasciola hepatica.</title>
        <authorList>
            <person name="Choi Y.-J."/>
            <person name="Martin J."/>
            <person name="Mitreva M."/>
        </authorList>
    </citation>
    <scope>NUCLEOTIDE SEQUENCE [LARGE SCALE GENOMIC DNA]</scope>
</reference>